<dbReference type="EMBL" id="CAFBPE010000013">
    <property type="protein sequence ID" value="CAB5001612.1"/>
    <property type="molecule type" value="Genomic_DNA"/>
</dbReference>
<dbReference type="AlphaFoldDB" id="A0A6J7TP66"/>
<dbReference type="SMART" id="SM00240">
    <property type="entry name" value="FHA"/>
    <property type="match status" value="1"/>
</dbReference>
<dbReference type="InterPro" id="IPR000253">
    <property type="entry name" value="FHA_dom"/>
</dbReference>
<evidence type="ECO:0000313" key="3">
    <source>
        <dbReference type="EMBL" id="CAB5001612.1"/>
    </source>
</evidence>
<dbReference type="Gene3D" id="2.60.200.20">
    <property type="match status" value="1"/>
</dbReference>
<gene>
    <name evidence="2" type="ORF">UFOPK2837_00468</name>
    <name evidence="3" type="ORF">UFOPK4065_00318</name>
    <name evidence="4" type="ORF">UFOPK4319_00401</name>
</gene>
<dbReference type="Pfam" id="PF00498">
    <property type="entry name" value="FHA"/>
    <property type="match status" value="1"/>
</dbReference>
<evidence type="ECO:0000259" key="1">
    <source>
        <dbReference type="PROSITE" id="PS50006"/>
    </source>
</evidence>
<dbReference type="PANTHER" id="PTHR23308">
    <property type="entry name" value="NUCLEAR INHIBITOR OF PROTEIN PHOSPHATASE-1"/>
    <property type="match status" value="1"/>
</dbReference>
<dbReference type="InterPro" id="IPR008984">
    <property type="entry name" value="SMAD_FHA_dom_sf"/>
</dbReference>
<dbReference type="InterPro" id="IPR050923">
    <property type="entry name" value="Cell_Proc_Reg/RNA_Proc"/>
</dbReference>
<evidence type="ECO:0000313" key="4">
    <source>
        <dbReference type="EMBL" id="CAB5055275.1"/>
    </source>
</evidence>
<accession>A0A6J7TP66</accession>
<name>A0A6J7TP66_9ZZZZ</name>
<sequence length="147" mass="15578">MESKNELTSTLHLSTPGLGTSPAGLIDEHLASLADTDRDVISQVIATGGDSAMVLISTGIQKGSRFLITDAVTIGRSANSSIFLDDVTVSRAHATIEKTVQGFLLRDAGSLNGTYVNNVPTAQEMLKHGDEIQIGKFHLLFVVGNKK</sequence>
<dbReference type="PROSITE" id="PS50006">
    <property type="entry name" value="FHA_DOMAIN"/>
    <property type="match status" value="1"/>
</dbReference>
<evidence type="ECO:0000313" key="2">
    <source>
        <dbReference type="EMBL" id="CAB4748819.1"/>
    </source>
</evidence>
<organism evidence="4">
    <name type="scientific">freshwater metagenome</name>
    <dbReference type="NCBI Taxonomy" id="449393"/>
    <lineage>
        <taxon>unclassified sequences</taxon>
        <taxon>metagenomes</taxon>
        <taxon>ecological metagenomes</taxon>
    </lineage>
</organism>
<dbReference type="EMBL" id="CAFBQN010000016">
    <property type="protein sequence ID" value="CAB5055275.1"/>
    <property type="molecule type" value="Genomic_DNA"/>
</dbReference>
<dbReference type="EMBL" id="CAEZZF010000025">
    <property type="protein sequence ID" value="CAB4748819.1"/>
    <property type="molecule type" value="Genomic_DNA"/>
</dbReference>
<dbReference type="SUPFAM" id="SSF49879">
    <property type="entry name" value="SMAD/FHA domain"/>
    <property type="match status" value="1"/>
</dbReference>
<feature type="domain" description="FHA" evidence="1">
    <location>
        <begin position="72"/>
        <end position="121"/>
    </location>
</feature>
<proteinExistence type="predicted"/>
<protein>
    <submittedName>
        <fullName evidence="4">Unannotated protein</fullName>
    </submittedName>
</protein>
<reference evidence="4" key="1">
    <citation type="submission" date="2020-05" db="EMBL/GenBank/DDBJ databases">
        <authorList>
            <person name="Chiriac C."/>
            <person name="Salcher M."/>
            <person name="Ghai R."/>
            <person name="Kavagutti S V."/>
        </authorList>
    </citation>
    <scope>NUCLEOTIDE SEQUENCE</scope>
</reference>